<protein>
    <submittedName>
        <fullName evidence="4">Cyclin-dependent kinase inhibitor 1-like</fullName>
    </submittedName>
</protein>
<dbReference type="InterPro" id="IPR044898">
    <property type="entry name" value="CDI_dom_sf"/>
</dbReference>
<dbReference type="Proteomes" id="UP000694397">
    <property type="component" value="Chromosome 21"/>
</dbReference>
<dbReference type="GO" id="GO:0007346">
    <property type="term" value="P:regulation of mitotic cell cycle"/>
    <property type="evidence" value="ECO:0007669"/>
    <property type="project" value="InterPro"/>
</dbReference>
<dbReference type="PANTHER" id="PTHR46778:SF2">
    <property type="entry name" value="CYCLIN-DEPENDENT KINASE INHIBITOR DOMAIN-CONTAINING PROTEIN"/>
    <property type="match status" value="1"/>
</dbReference>
<dbReference type="GO" id="GO:0072331">
    <property type="term" value="P:signal transduction by p53 class mediator"/>
    <property type="evidence" value="ECO:0007669"/>
    <property type="project" value="InterPro"/>
</dbReference>
<sequence length="195" mass="22204">MKNLNSQLFYLAEKKFTEVIQHKDTTARNMAGISSESDIAPFSGEEVKPRLGSVRRNLFGPVDHQQLQQDFQRLLRMSVEEATRRWNFDFQSDRPTPGATEWEELRCQDVPAFYRSCMVKSGVGPRAEPPSRGCGGSSPPVGEYLEITARETYRCCEQEKRVSVAATGKRRQAIITDFFAVKKRRLLHPKGHALQ</sequence>
<evidence type="ECO:0000313" key="4">
    <source>
        <dbReference type="Ensembl" id="ENSSFOP00015063402.1"/>
    </source>
</evidence>
<dbReference type="GO" id="GO:0004861">
    <property type="term" value="F:cyclin-dependent protein serine/threonine kinase inhibitor activity"/>
    <property type="evidence" value="ECO:0007669"/>
    <property type="project" value="InterPro"/>
</dbReference>
<evidence type="ECO:0000259" key="3">
    <source>
        <dbReference type="Pfam" id="PF02234"/>
    </source>
</evidence>
<reference evidence="4" key="3">
    <citation type="submission" date="2025-09" db="UniProtKB">
        <authorList>
            <consortium name="Ensembl"/>
        </authorList>
    </citation>
    <scope>IDENTIFICATION</scope>
</reference>
<dbReference type="GO" id="GO:0005634">
    <property type="term" value="C:nucleus"/>
    <property type="evidence" value="ECO:0007669"/>
    <property type="project" value="InterPro"/>
</dbReference>
<dbReference type="OrthoDB" id="9940972at2759"/>
<dbReference type="GeneTree" id="ENSGT00940000159918"/>
<keyword evidence="2" id="KW-0649">Protein kinase inhibitor</keyword>
<name>A0A8C9VQ83_SCLFO</name>
<accession>A0A8C9VQ83</accession>
<dbReference type="InterPro" id="IPR003175">
    <property type="entry name" value="CDI_dom"/>
</dbReference>
<reference evidence="4" key="2">
    <citation type="submission" date="2025-08" db="UniProtKB">
        <authorList>
            <consortium name="Ensembl"/>
        </authorList>
    </citation>
    <scope>IDENTIFICATION</scope>
</reference>
<dbReference type="Gene3D" id="4.10.365.10">
    <property type="entry name" value="p27"/>
    <property type="match status" value="1"/>
</dbReference>
<evidence type="ECO:0000256" key="1">
    <source>
        <dbReference type="ARBA" id="ARBA00006726"/>
    </source>
</evidence>
<organism evidence="4 5">
    <name type="scientific">Scleropages formosus</name>
    <name type="common">Asian bonytongue</name>
    <name type="synonym">Osteoglossum formosum</name>
    <dbReference type="NCBI Taxonomy" id="113540"/>
    <lineage>
        <taxon>Eukaryota</taxon>
        <taxon>Metazoa</taxon>
        <taxon>Chordata</taxon>
        <taxon>Craniata</taxon>
        <taxon>Vertebrata</taxon>
        <taxon>Euteleostomi</taxon>
        <taxon>Actinopterygii</taxon>
        <taxon>Neopterygii</taxon>
        <taxon>Teleostei</taxon>
        <taxon>Osteoglossocephala</taxon>
        <taxon>Osteoglossomorpha</taxon>
        <taxon>Osteoglossiformes</taxon>
        <taxon>Osteoglossidae</taxon>
        <taxon>Scleropages</taxon>
    </lineage>
</organism>
<feature type="domain" description="Cyclin-dependent kinase inhibitor" evidence="3">
    <location>
        <begin position="57"/>
        <end position="105"/>
    </location>
</feature>
<gene>
    <name evidence="4" type="primary">cdkn1d</name>
</gene>
<reference evidence="4 5" key="1">
    <citation type="submission" date="2019-04" db="EMBL/GenBank/DDBJ databases">
        <authorList>
            <consortium name="Wellcome Sanger Institute Data Sharing"/>
        </authorList>
    </citation>
    <scope>NUCLEOTIDE SEQUENCE [LARGE SCALE GENOMIC DNA]</scope>
</reference>
<keyword evidence="5" id="KW-1185">Reference proteome</keyword>
<dbReference type="Pfam" id="PF02234">
    <property type="entry name" value="CDI"/>
    <property type="match status" value="1"/>
</dbReference>
<evidence type="ECO:0000313" key="5">
    <source>
        <dbReference type="Proteomes" id="UP000694397"/>
    </source>
</evidence>
<proteinExistence type="inferred from homology"/>
<dbReference type="Ensembl" id="ENSSFOT00015054710.1">
    <property type="protein sequence ID" value="ENSSFOP00015063402.1"/>
    <property type="gene ID" value="ENSSFOG00015032524.1"/>
</dbReference>
<dbReference type="AlphaFoldDB" id="A0A8C9VQ83"/>
<evidence type="ECO:0000256" key="2">
    <source>
        <dbReference type="ARBA" id="ARBA00023013"/>
    </source>
</evidence>
<comment type="similarity">
    <text evidence="1">Belongs to the CDI family.</text>
</comment>
<dbReference type="InterPro" id="IPR029841">
    <property type="entry name" value="CDKN1A"/>
</dbReference>
<dbReference type="PANTHER" id="PTHR46778">
    <property type="entry name" value="CYCLIN-DEPENDENT KINASE INHIBITOR 1-RELATED"/>
    <property type="match status" value="1"/>
</dbReference>